<evidence type="ECO:0000313" key="2">
    <source>
        <dbReference type="Proteomes" id="UP001595947"/>
    </source>
</evidence>
<keyword evidence="2" id="KW-1185">Reference proteome</keyword>
<accession>A0ABV9YLA7</accession>
<name>A0ABV9YLA7_9PSEU</name>
<dbReference type="Proteomes" id="UP001595947">
    <property type="component" value="Unassembled WGS sequence"/>
</dbReference>
<dbReference type="RefSeq" id="WP_378037012.1">
    <property type="nucleotide sequence ID" value="NZ_JBHSIV010000015.1"/>
</dbReference>
<sequence length="132" mass="14089">MGRHTAPELDAPTVEMTRANPREVDLGAWWAERTPNTRAWLAIGAIAGSALGLVSVVEANSGPSASEIAVQASIGARQAGADYARDLRDRGYYSITVMSRCSINDDGYGGSHWQDYLDGCNAVGLTMMRNGQ</sequence>
<reference evidence="2" key="1">
    <citation type="journal article" date="2019" name="Int. J. Syst. Evol. Microbiol.">
        <title>The Global Catalogue of Microorganisms (GCM) 10K type strain sequencing project: providing services to taxonomists for standard genome sequencing and annotation.</title>
        <authorList>
            <consortium name="The Broad Institute Genomics Platform"/>
            <consortium name="The Broad Institute Genome Sequencing Center for Infectious Disease"/>
            <person name="Wu L."/>
            <person name="Ma J."/>
        </authorList>
    </citation>
    <scope>NUCLEOTIDE SEQUENCE [LARGE SCALE GENOMIC DNA]</scope>
    <source>
        <strain evidence="2">CGMCC 4.7093</strain>
    </source>
</reference>
<gene>
    <name evidence="1" type="ORF">ACFPBZ_15690</name>
</gene>
<comment type="caution">
    <text evidence="1">The sequence shown here is derived from an EMBL/GenBank/DDBJ whole genome shotgun (WGS) entry which is preliminary data.</text>
</comment>
<dbReference type="InterPro" id="IPR011162">
    <property type="entry name" value="MHC_I/II-like_Ag-recog"/>
</dbReference>
<protein>
    <submittedName>
        <fullName evidence="1">Uncharacterized protein</fullName>
    </submittedName>
</protein>
<proteinExistence type="predicted"/>
<dbReference type="SUPFAM" id="SSF54452">
    <property type="entry name" value="MHC antigen-recognition domain"/>
    <property type="match status" value="1"/>
</dbReference>
<organism evidence="1 2">
    <name type="scientific">Actinomycetospora atypica</name>
    <dbReference type="NCBI Taxonomy" id="1290095"/>
    <lineage>
        <taxon>Bacteria</taxon>
        <taxon>Bacillati</taxon>
        <taxon>Actinomycetota</taxon>
        <taxon>Actinomycetes</taxon>
        <taxon>Pseudonocardiales</taxon>
        <taxon>Pseudonocardiaceae</taxon>
        <taxon>Actinomycetospora</taxon>
    </lineage>
</organism>
<evidence type="ECO:0000313" key="1">
    <source>
        <dbReference type="EMBL" id="MFC5063665.1"/>
    </source>
</evidence>
<dbReference type="EMBL" id="JBHSIV010000015">
    <property type="protein sequence ID" value="MFC5063665.1"/>
    <property type="molecule type" value="Genomic_DNA"/>
</dbReference>